<comment type="caution">
    <text evidence="1">The sequence shown here is derived from an EMBL/GenBank/DDBJ whole genome shotgun (WGS) entry which is preliminary data.</text>
</comment>
<dbReference type="InterPro" id="IPR058248">
    <property type="entry name" value="Lxx211020-like"/>
</dbReference>
<sequence>MKSSVIKTLIFALSTFIGFNTSAHQGHEQGEHHHSAEQLSVHNATVRAFLPAAPSTAGYLVIKNPTEHNKVLVKAALEGVKRVEIHEHVHKEDMMKMQRVDELIIPAGKAVTFQPGGYHLMVFEPVETLKVGEKRKLTLYFADGDRIYTMAEVVALADMFGGKEKAKSGHHSHH</sequence>
<dbReference type="InterPro" id="IPR036182">
    <property type="entry name" value="PCuAC_sf"/>
</dbReference>
<dbReference type="PANTHER" id="PTHR36302">
    <property type="entry name" value="BLR7088 PROTEIN"/>
    <property type="match status" value="1"/>
</dbReference>
<dbReference type="Proteomes" id="UP000228621">
    <property type="component" value="Unassembled WGS sequence"/>
</dbReference>
<dbReference type="Gene3D" id="2.60.40.1890">
    <property type="entry name" value="PCu(A)C copper chaperone"/>
    <property type="match status" value="1"/>
</dbReference>
<dbReference type="RefSeq" id="WP_099643132.1">
    <property type="nucleotide sequence ID" value="NZ_JAQPZX010000033.1"/>
</dbReference>
<dbReference type="SUPFAM" id="SSF110087">
    <property type="entry name" value="DR1885-like metal-binding protein"/>
    <property type="match status" value="1"/>
</dbReference>
<proteinExistence type="predicted"/>
<name>A0A2A5JMB7_PSEO7</name>
<keyword evidence="2" id="KW-1185">Reference proteome</keyword>
<gene>
    <name evidence="1" type="ORF">CEX98_16500</name>
</gene>
<organism evidence="1 2">
    <name type="scientific">Pseudoalteromonas piscicida</name>
    <dbReference type="NCBI Taxonomy" id="43662"/>
    <lineage>
        <taxon>Bacteria</taxon>
        <taxon>Pseudomonadati</taxon>
        <taxon>Pseudomonadota</taxon>
        <taxon>Gammaproteobacteria</taxon>
        <taxon>Alteromonadales</taxon>
        <taxon>Pseudoalteromonadaceae</taxon>
        <taxon>Pseudoalteromonas</taxon>
    </lineage>
</organism>
<evidence type="ECO:0000313" key="2">
    <source>
        <dbReference type="Proteomes" id="UP000228621"/>
    </source>
</evidence>
<dbReference type="InterPro" id="IPR007410">
    <property type="entry name" value="LpqE-like"/>
</dbReference>
<protein>
    <submittedName>
        <fullName evidence="1">Copper chaperone</fullName>
    </submittedName>
</protein>
<dbReference type="AlphaFoldDB" id="A0A2A5JMB7"/>
<dbReference type="Pfam" id="PF04314">
    <property type="entry name" value="PCuAC"/>
    <property type="match status" value="1"/>
</dbReference>
<evidence type="ECO:0000313" key="1">
    <source>
        <dbReference type="EMBL" id="PCK30575.1"/>
    </source>
</evidence>
<accession>A0A2A5JMB7</accession>
<dbReference type="OrthoDB" id="9796962at2"/>
<reference evidence="2" key="1">
    <citation type="journal article" date="2019" name="Genome Announc.">
        <title>Draft Genome Sequence of Pseudoalteromonas piscicida Strain 36Y ROTHPW, an Hypersaline Seawater Isolate from the South Coast of Sonora, Mexico.</title>
        <authorList>
            <person name="Sanchez-Diaz R."/>
            <person name="Molina-Garza Z.J."/>
            <person name="Cruz-Suarez L.E."/>
            <person name="Selvin J."/>
            <person name="Kiran G.S."/>
            <person name="Ibarra-Gamez J.C."/>
            <person name="Gomez-Gil B."/>
            <person name="Galaviz-Silva L."/>
        </authorList>
    </citation>
    <scope>NUCLEOTIDE SEQUENCE [LARGE SCALE GENOMIC DNA]</scope>
    <source>
        <strain evidence="2">36Y_RITHPW</strain>
    </source>
</reference>
<dbReference type="EMBL" id="NKHF01000077">
    <property type="protein sequence ID" value="PCK30575.1"/>
    <property type="molecule type" value="Genomic_DNA"/>
</dbReference>
<dbReference type="PANTHER" id="PTHR36302:SF1">
    <property type="entry name" value="COPPER CHAPERONE PCU(A)C"/>
    <property type="match status" value="1"/>
</dbReference>